<comment type="caution">
    <text evidence="2">The sequence shown here is derived from an EMBL/GenBank/DDBJ whole genome shotgun (WGS) entry which is preliminary data.</text>
</comment>
<evidence type="ECO:0000313" key="2">
    <source>
        <dbReference type="EMBL" id="GMH85820.1"/>
    </source>
</evidence>
<organism evidence="2 3">
    <name type="scientific">Triparma strigata</name>
    <dbReference type="NCBI Taxonomy" id="1606541"/>
    <lineage>
        <taxon>Eukaryota</taxon>
        <taxon>Sar</taxon>
        <taxon>Stramenopiles</taxon>
        <taxon>Ochrophyta</taxon>
        <taxon>Bolidophyceae</taxon>
        <taxon>Parmales</taxon>
        <taxon>Triparmaceae</taxon>
        <taxon>Triparma</taxon>
    </lineage>
</organism>
<name>A0A9W7EQ22_9STRA</name>
<reference evidence="3" key="1">
    <citation type="journal article" date="2023" name="Commun. Biol.">
        <title>Genome analysis of Parmales, the sister group of diatoms, reveals the evolutionary specialization of diatoms from phago-mixotrophs to photoautotrophs.</title>
        <authorList>
            <person name="Ban H."/>
            <person name="Sato S."/>
            <person name="Yoshikawa S."/>
            <person name="Yamada K."/>
            <person name="Nakamura Y."/>
            <person name="Ichinomiya M."/>
            <person name="Sato N."/>
            <person name="Blanc-Mathieu R."/>
            <person name="Endo H."/>
            <person name="Kuwata A."/>
            <person name="Ogata H."/>
        </authorList>
    </citation>
    <scope>NUCLEOTIDE SEQUENCE [LARGE SCALE GENOMIC DNA]</scope>
    <source>
        <strain evidence="3">NIES 3701</strain>
    </source>
</reference>
<protein>
    <submittedName>
        <fullName evidence="2">Uncharacterized protein</fullName>
    </submittedName>
</protein>
<evidence type="ECO:0000313" key="3">
    <source>
        <dbReference type="Proteomes" id="UP001165085"/>
    </source>
</evidence>
<accession>A0A9W7EQ22</accession>
<evidence type="ECO:0000256" key="1">
    <source>
        <dbReference type="SAM" id="SignalP"/>
    </source>
</evidence>
<dbReference type="OrthoDB" id="188293at2759"/>
<feature type="signal peptide" evidence="1">
    <location>
        <begin position="1"/>
        <end position="19"/>
    </location>
</feature>
<sequence length="269" mass="30161">MLRTLLFTLLFLCLAPVNGEWEGCGSGKVIKGESTYICLIVSDIEDWNGSAENGDVVYYRYLFSPTVDDFTKLEVQDSWVTSANNADCQDCGLEANKANCHSCKDTLLRNFTSPAVHVQSIQSISYIRRYRGEHSGVHRTFPYMTAIIEVDMGIISGITWDEGCTFCNDDQCTPNTYDFNGALYESGPKACYMDDTDCMNGDLVSDVCPLQVYAVWSGTDANGDYLKSSELRFSEFKSMSLTNWADKIKDKYEEVKDYTEYEEGGDTSV</sequence>
<gene>
    <name evidence="2" type="ORF">TrST_g11612</name>
</gene>
<keyword evidence="1" id="KW-0732">Signal</keyword>
<dbReference type="EMBL" id="BRXY01000308">
    <property type="protein sequence ID" value="GMH85820.1"/>
    <property type="molecule type" value="Genomic_DNA"/>
</dbReference>
<proteinExistence type="predicted"/>
<dbReference type="Proteomes" id="UP001165085">
    <property type="component" value="Unassembled WGS sequence"/>
</dbReference>
<dbReference type="AlphaFoldDB" id="A0A9W7EQ22"/>
<keyword evidence="3" id="KW-1185">Reference proteome</keyword>
<feature type="chain" id="PRO_5040925707" evidence="1">
    <location>
        <begin position="20"/>
        <end position="269"/>
    </location>
</feature>